<name>A0A1Q5T741_9BACL</name>
<dbReference type="Proteomes" id="UP000186030">
    <property type="component" value="Unassembled WGS sequence"/>
</dbReference>
<reference evidence="2" key="2">
    <citation type="submission" date="2017-01" db="EMBL/GenBank/DDBJ databases">
        <title>Genome sequencing and annotation of Geobacillus sp. 1017, a Hydrocarbon-Oxidizing Thermophilic Bacterium Isolated from a Heavy Oil Reservoir (China).</title>
        <authorList>
            <person name="Kadnikov V.V."/>
            <person name="Mardanov A.V."/>
            <person name="Poltaraus A.B."/>
            <person name="Sokolova D.S."/>
            <person name="Semenova E.M."/>
            <person name="Ravin N.V."/>
            <person name="Tourova T.P."/>
            <person name="Nazina T.N."/>
        </authorList>
    </citation>
    <scope>NUCLEOTIDE SEQUENCE [LARGE SCALE GENOMIC DNA]</scope>
    <source>
        <strain evidence="2">1017</strain>
    </source>
</reference>
<reference evidence="1 2" key="1">
    <citation type="submission" date="2016-11" db="EMBL/GenBank/DDBJ databases">
        <authorList>
            <person name="Kadnikov V."/>
            <person name="Nazina T."/>
        </authorList>
    </citation>
    <scope>NUCLEOTIDE SEQUENCE [LARGE SCALE GENOMIC DNA]</scope>
    <source>
        <strain evidence="1 2">1017</strain>
    </source>
</reference>
<proteinExistence type="predicted"/>
<protein>
    <submittedName>
        <fullName evidence="1">Uncharacterized protein</fullName>
    </submittedName>
</protein>
<organism evidence="1 2">
    <name type="scientific">Geobacillus proteiniphilus</name>
    <dbReference type="NCBI Taxonomy" id="860353"/>
    <lineage>
        <taxon>Bacteria</taxon>
        <taxon>Bacillati</taxon>
        <taxon>Bacillota</taxon>
        <taxon>Bacilli</taxon>
        <taxon>Bacillales</taxon>
        <taxon>Anoxybacillaceae</taxon>
        <taxon>Geobacillus</taxon>
    </lineage>
</organism>
<evidence type="ECO:0000313" key="2">
    <source>
        <dbReference type="Proteomes" id="UP000186030"/>
    </source>
</evidence>
<gene>
    <name evidence="1" type="ORF">BRO54_0681</name>
</gene>
<accession>A0A1Q5T741</accession>
<dbReference type="EMBL" id="MQMG01000005">
    <property type="protein sequence ID" value="OKO96051.1"/>
    <property type="molecule type" value="Genomic_DNA"/>
</dbReference>
<dbReference type="AlphaFoldDB" id="A0A1Q5T741"/>
<sequence>MCHTEAAEQRWSTDGFVYWHELYLYKVCFSFWLSCLPAIRHAQKWNEDCDSG</sequence>
<comment type="caution">
    <text evidence="1">The sequence shown here is derived from an EMBL/GenBank/DDBJ whole genome shotgun (WGS) entry which is preliminary data.</text>
</comment>
<evidence type="ECO:0000313" key="1">
    <source>
        <dbReference type="EMBL" id="OKO96051.1"/>
    </source>
</evidence>